<dbReference type="PROSITE" id="PS50234">
    <property type="entry name" value="VWFA"/>
    <property type="match status" value="1"/>
</dbReference>
<feature type="chain" id="PRO_5046217306" evidence="2">
    <location>
        <begin position="21"/>
        <end position="517"/>
    </location>
</feature>
<dbReference type="EMBL" id="BAAAVI010000018">
    <property type="protein sequence ID" value="GAA2869644.1"/>
    <property type="molecule type" value="Genomic_DNA"/>
</dbReference>
<dbReference type="Gene3D" id="3.40.50.410">
    <property type="entry name" value="von Willebrand factor, type A domain"/>
    <property type="match status" value="1"/>
</dbReference>
<dbReference type="Pfam" id="PF00092">
    <property type="entry name" value="VWA"/>
    <property type="match status" value="1"/>
</dbReference>
<proteinExistence type="predicted"/>
<feature type="compositionally biased region" description="Low complexity" evidence="1">
    <location>
        <begin position="57"/>
        <end position="74"/>
    </location>
</feature>
<dbReference type="InterPro" id="IPR036465">
    <property type="entry name" value="vWFA_dom_sf"/>
</dbReference>
<protein>
    <submittedName>
        <fullName evidence="4">VWA domain-containing protein</fullName>
    </submittedName>
</protein>
<organism evidence="4 5">
    <name type="scientific">Streptosporangium fragile</name>
    <dbReference type="NCBI Taxonomy" id="46186"/>
    <lineage>
        <taxon>Bacteria</taxon>
        <taxon>Bacillati</taxon>
        <taxon>Actinomycetota</taxon>
        <taxon>Actinomycetes</taxon>
        <taxon>Streptosporangiales</taxon>
        <taxon>Streptosporangiaceae</taxon>
        <taxon>Streptosporangium</taxon>
    </lineage>
</organism>
<dbReference type="SMART" id="SM00327">
    <property type="entry name" value="VWA"/>
    <property type="match status" value="1"/>
</dbReference>
<feature type="compositionally biased region" description="Low complexity" evidence="1">
    <location>
        <begin position="29"/>
        <end position="46"/>
    </location>
</feature>
<accession>A0ABP6ICI3</accession>
<dbReference type="Pfam" id="PF12450">
    <property type="entry name" value="vWF_A"/>
    <property type="match status" value="1"/>
</dbReference>
<evidence type="ECO:0000259" key="3">
    <source>
        <dbReference type="PROSITE" id="PS50234"/>
    </source>
</evidence>
<gene>
    <name evidence="4" type="ORF">GCM10010517_29700</name>
</gene>
<evidence type="ECO:0000256" key="1">
    <source>
        <dbReference type="SAM" id="MobiDB-lite"/>
    </source>
</evidence>
<sequence length="517" mass="54668">MKSRAIATALAVIVLLPVTACGGAGDTGGADTRPAPSSAQAAPSPAREQDSAEAADRTAGATAEAPAENEAAENTGEDSARLRDTATEQVSTFALDVDTASYGYSRRTLREGRLPDPGQVRPEEFVNAFRQDYAEPEEDGFTVHMDGARGPGDGTALLRVGLQTRGADPEARRPANLTFVVDVSGSMAEPGRIDLVRNALHKLIDQLGPDDQVSIVAFSSSAEVIQSMTPATDWNRLHAAVERLAVQASTNLEAGLTAGYAEAARGFRPMATNRVILLSDGLANTGDTSWQGILDRVEESAGKKITLLCVGVGRDYGDQLMEQLADNGDGAAVYVSSVDDARKVFVERLATNLDLRARDAKAQVVFNPSTVESYRLIGYENRRIAAEEFRDDAKDGGEIGPGHSVTALYEVRLRSGASGRLATATVRWQDPDTRAPSEAGRSLEIGALAESLWDGPPPRFQVDVVAAVFAEYLRTREPAAELGPAELSGHATRLAAATEDAAVGELARLIDRAASLG</sequence>
<dbReference type="InterPro" id="IPR021908">
    <property type="entry name" value="YfbK_C"/>
</dbReference>
<name>A0ABP6ICI3_9ACTN</name>
<evidence type="ECO:0000256" key="2">
    <source>
        <dbReference type="SAM" id="SignalP"/>
    </source>
</evidence>
<feature type="compositionally biased region" description="Basic and acidic residues" evidence="1">
    <location>
        <begin position="47"/>
        <end position="56"/>
    </location>
</feature>
<dbReference type="Pfam" id="PF12034">
    <property type="entry name" value="YfbK_C"/>
    <property type="match status" value="1"/>
</dbReference>
<keyword evidence="5" id="KW-1185">Reference proteome</keyword>
<keyword evidence="2" id="KW-0732">Signal</keyword>
<feature type="domain" description="VWFA" evidence="3">
    <location>
        <begin position="176"/>
        <end position="353"/>
    </location>
</feature>
<evidence type="ECO:0000313" key="4">
    <source>
        <dbReference type="EMBL" id="GAA2869644.1"/>
    </source>
</evidence>
<dbReference type="RefSeq" id="WP_344971568.1">
    <property type="nucleotide sequence ID" value="NZ_BAAAVI010000018.1"/>
</dbReference>
<dbReference type="Proteomes" id="UP001500831">
    <property type="component" value="Unassembled WGS sequence"/>
</dbReference>
<evidence type="ECO:0000313" key="5">
    <source>
        <dbReference type="Proteomes" id="UP001500831"/>
    </source>
</evidence>
<dbReference type="InterPro" id="IPR050934">
    <property type="entry name" value="ITIH"/>
</dbReference>
<feature type="region of interest" description="Disordered" evidence="1">
    <location>
        <begin position="26"/>
        <end position="81"/>
    </location>
</feature>
<reference evidence="5" key="1">
    <citation type="journal article" date="2019" name="Int. J. Syst. Evol. Microbiol.">
        <title>The Global Catalogue of Microorganisms (GCM) 10K type strain sequencing project: providing services to taxonomists for standard genome sequencing and annotation.</title>
        <authorList>
            <consortium name="The Broad Institute Genomics Platform"/>
            <consortium name="The Broad Institute Genome Sequencing Center for Infectious Disease"/>
            <person name="Wu L."/>
            <person name="Ma J."/>
        </authorList>
    </citation>
    <scope>NUCLEOTIDE SEQUENCE [LARGE SCALE GENOMIC DNA]</scope>
    <source>
        <strain evidence="5">JCM 6242</strain>
    </source>
</reference>
<dbReference type="PANTHER" id="PTHR10338:SF108">
    <property type="entry name" value="INTER-ALPHA-TRYPSIN INHIBITOR HEAVY CHAIN H4-LIKE PROTEIN"/>
    <property type="match status" value="1"/>
</dbReference>
<dbReference type="PANTHER" id="PTHR10338">
    <property type="entry name" value="INTER-ALPHA-TRYPSIN INHIBITOR HEAVY CHAIN FAMILY MEMBER"/>
    <property type="match status" value="1"/>
</dbReference>
<dbReference type="InterPro" id="IPR002035">
    <property type="entry name" value="VWF_A"/>
</dbReference>
<comment type="caution">
    <text evidence="4">The sequence shown here is derived from an EMBL/GenBank/DDBJ whole genome shotgun (WGS) entry which is preliminary data.</text>
</comment>
<feature type="signal peptide" evidence="2">
    <location>
        <begin position="1"/>
        <end position="20"/>
    </location>
</feature>
<dbReference type="InterPro" id="IPR022156">
    <property type="entry name" value="Uncharacterised_YfbK_N"/>
</dbReference>
<dbReference type="SUPFAM" id="SSF53300">
    <property type="entry name" value="vWA-like"/>
    <property type="match status" value="1"/>
</dbReference>